<dbReference type="InterPro" id="IPR016186">
    <property type="entry name" value="C-type_lectin-like/link_sf"/>
</dbReference>
<dbReference type="WBParaSite" id="ACRNAN_scaffold4146.g10431.t2">
    <property type="protein sequence ID" value="ACRNAN_scaffold4146.g10431.t2"/>
    <property type="gene ID" value="ACRNAN_scaffold4146.g10431"/>
</dbReference>
<dbReference type="Pfam" id="PF00059">
    <property type="entry name" value="Lectin_C"/>
    <property type="match status" value="1"/>
</dbReference>
<evidence type="ECO:0000259" key="2">
    <source>
        <dbReference type="PROSITE" id="PS50041"/>
    </source>
</evidence>
<keyword evidence="3" id="KW-1185">Reference proteome</keyword>
<proteinExistence type="predicted"/>
<reference evidence="4" key="1">
    <citation type="submission" date="2022-11" db="UniProtKB">
        <authorList>
            <consortium name="WormBaseParasite"/>
        </authorList>
    </citation>
    <scope>IDENTIFICATION</scope>
</reference>
<evidence type="ECO:0000256" key="1">
    <source>
        <dbReference type="SAM" id="MobiDB-lite"/>
    </source>
</evidence>
<sequence length="801" mass="86339">MILFIKIKSAVQHNPTVNVISISPSSTRFKRDTSKNPLDVLAAIIYTSNADQSIDQIQNNIQQSGNGLQILHIVDENTISQTNYSTNLCSKVNPIGLGTNQTTTTSSSPSTTSFSATTLSTSIPQTTTPTCPPCPSTPSCPSTQVSQTTTQGVTSTMPAGATTLQPTSIPQTSSTQGGVTSTSMEPTTRTTVPITTTFPAGATTLQPTTTSPQALTSTMLSSVVTATSSSLQTTGSTSSPYTCGSGTWTMIENRCFTFDPIGSTPTQQPISTTVGTTTKPVNITCGTGVWTNIENRCFTFVGEKLDWIAASSHCHSLDGWLTTVFDVNDEKFLYGTTSVTATTQGGVTSTSMKPTTRTTVPITTTCDNSTWINIENRCFLFAPVGATTLLPTTTPPQALTSTTSSSATTVVTITASTTTTPFSCGNGTWTLVENRCFIFLSNRRDWIAASSQCHSLNGFLVTVYDKKDEDFLHNQAGTIQYFIGLNDVARNGTWIWDQPTGQTLTFQRVLRPHNNQYLLHQLQLVQPFLFPSIVAMAHGRMSRIDASCLLNDTKFTNWAQGQPNLNDTSYDHRCVVDQKDVGWVVMDCMTANFYACEKAGTPITATTTQATSTPVVQVTTPTTTASSLICNSYITLVVDNTNDITSANFNLQVSYLNDTQNGLLSLYNQNLSPSYYTETGDDYSGGYTYQTLLGFINTQLTQTSTKPNWNLLLGLLVADAPNDYPPNATINHVLLLGSAPTGLESKITELVNPSLLRTVIGVLLNDQVDIPQSLIDAGLQIIPWNNNPVTLTKDIRNLLKC</sequence>
<feature type="compositionally biased region" description="Low complexity" evidence="1">
    <location>
        <begin position="100"/>
        <end position="129"/>
    </location>
</feature>
<dbReference type="SMART" id="SM00034">
    <property type="entry name" value="CLECT"/>
    <property type="match status" value="1"/>
</dbReference>
<feature type="compositionally biased region" description="Low complexity" evidence="1">
    <location>
        <begin position="171"/>
        <end position="188"/>
    </location>
</feature>
<name>A0A914DWH7_9BILA</name>
<feature type="region of interest" description="Disordered" evidence="1">
    <location>
        <begin position="100"/>
        <end position="130"/>
    </location>
</feature>
<feature type="region of interest" description="Disordered" evidence="1">
    <location>
        <begin position="161"/>
        <end position="188"/>
    </location>
</feature>
<feature type="domain" description="C-type lectin" evidence="2">
    <location>
        <begin position="432"/>
        <end position="597"/>
    </location>
</feature>
<dbReference type="InterPro" id="IPR016187">
    <property type="entry name" value="CTDL_fold"/>
</dbReference>
<accession>A0A914DWH7</accession>
<dbReference type="AlphaFoldDB" id="A0A914DWH7"/>
<dbReference type="SUPFAM" id="SSF56436">
    <property type="entry name" value="C-type lectin-like"/>
    <property type="match status" value="2"/>
</dbReference>
<dbReference type="PANTHER" id="PTHR45710">
    <property type="entry name" value="C-TYPE LECTIN DOMAIN-CONTAINING PROTEIN 180"/>
    <property type="match status" value="1"/>
</dbReference>
<evidence type="ECO:0000313" key="3">
    <source>
        <dbReference type="Proteomes" id="UP000887540"/>
    </source>
</evidence>
<dbReference type="CDD" id="cd00037">
    <property type="entry name" value="CLECT"/>
    <property type="match status" value="2"/>
</dbReference>
<dbReference type="PROSITE" id="PS50041">
    <property type="entry name" value="C_TYPE_LECTIN_2"/>
    <property type="match status" value="1"/>
</dbReference>
<dbReference type="InterPro" id="IPR001304">
    <property type="entry name" value="C-type_lectin-like"/>
</dbReference>
<dbReference type="Gene3D" id="3.10.100.10">
    <property type="entry name" value="Mannose-Binding Protein A, subunit A"/>
    <property type="match status" value="2"/>
</dbReference>
<dbReference type="InterPro" id="IPR050828">
    <property type="entry name" value="C-type_lectin/matrix_domain"/>
</dbReference>
<organism evidence="3 4">
    <name type="scientific">Acrobeloides nanus</name>
    <dbReference type="NCBI Taxonomy" id="290746"/>
    <lineage>
        <taxon>Eukaryota</taxon>
        <taxon>Metazoa</taxon>
        <taxon>Ecdysozoa</taxon>
        <taxon>Nematoda</taxon>
        <taxon>Chromadorea</taxon>
        <taxon>Rhabditida</taxon>
        <taxon>Tylenchina</taxon>
        <taxon>Cephalobomorpha</taxon>
        <taxon>Cephaloboidea</taxon>
        <taxon>Cephalobidae</taxon>
        <taxon>Acrobeloides</taxon>
    </lineage>
</organism>
<dbReference type="Proteomes" id="UP000887540">
    <property type="component" value="Unplaced"/>
</dbReference>
<protein>
    <submittedName>
        <fullName evidence="4">C-type lectin domain-containing protein</fullName>
    </submittedName>
</protein>
<dbReference type="PANTHER" id="PTHR45710:SF26">
    <property type="entry name" value="RH26557P"/>
    <property type="match status" value="1"/>
</dbReference>
<evidence type="ECO:0000313" key="4">
    <source>
        <dbReference type="WBParaSite" id="ACRNAN_scaffold4146.g10431.t2"/>
    </source>
</evidence>